<gene>
    <name evidence="5" type="ORF">LAFE_0F17172G</name>
</gene>
<dbReference type="InterPro" id="IPR006085">
    <property type="entry name" value="XPG_DNA_repair_N"/>
</dbReference>
<dbReference type="CDD" id="cd09870">
    <property type="entry name" value="PIN_YEN1"/>
    <property type="match status" value="1"/>
</dbReference>
<dbReference type="AlphaFoldDB" id="A0A1G4MGA2"/>
<feature type="domain" description="XPG-I" evidence="4">
    <location>
        <begin position="164"/>
        <end position="242"/>
    </location>
</feature>
<feature type="region of interest" description="Disordered" evidence="3">
    <location>
        <begin position="564"/>
        <end position="583"/>
    </location>
</feature>
<organism evidence="5 6">
    <name type="scientific">Lachancea fermentati</name>
    <name type="common">Zygosaccharomyces fermentati</name>
    <dbReference type="NCBI Taxonomy" id="4955"/>
    <lineage>
        <taxon>Eukaryota</taxon>
        <taxon>Fungi</taxon>
        <taxon>Dikarya</taxon>
        <taxon>Ascomycota</taxon>
        <taxon>Saccharomycotina</taxon>
        <taxon>Saccharomycetes</taxon>
        <taxon>Saccharomycetales</taxon>
        <taxon>Saccharomycetaceae</taxon>
        <taxon>Lachancea</taxon>
    </lineage>
</organism>
<dbReference type="OrthoDB" id="2959108at2759"/>
<dbReference type="PANTHER" id="PTHR11081">
    <property type="entry name" value="FLAP ENDONUCLEASE FAMILY MEMBER"/>
    <property type="match status" value="1"/>
</dbReference>
<reference evidence="6" key="1">
    <citation type="submission" date="2016-03" db="EMBL/GenBank/DDBJ databases">
        <authorList>
            <person name="Devillers H."/>
        </authorList>
    </citation>
    <scope>NUCLEOTIDE SEQUENCE [LARGE SCALE GENOMIC DNA]</scope>
</reference>
<evidence type="ECO:0000256" key="2">
    <source>
        <dbReference type="ARBA" id="ARBA00022801"/>
    </source>
</evidence>
<protein>
    <submittedName>
        <fullName evidence="5">LAFE_0F17172g1_1</fullName>
    </submittedName>
</protein>
<dbReference type="InterPro" id="IPR029060">
    <property type="entry name" value="PIN-like_dom_sf"/>
</dbReference>
<dbReference type="Proteomes" id="UP000190831">
    <property type="component" value="Chromosome F"/>
</dbReference>
<evidence type="ECO:0000256" key="3">
    <source>
        <dbReference type="SAM" id="MobiDB-lite"/>
    </source>
</evidence>
<evidence type="ECO:0000256" key="1">
    <source>
        <dbReference type="ARBA" id="ARBA00022722"/>
    </source>
</evidence>
<dbReference type="SMART" id="SM00484">
    <property type="entry name" value="XPGI"/>
    <property type="match status" value="1"/>
</dbReference>
<feature type="region of interest" description="Disordered" evidence="3">
    <location>
        <begin position="471"/>
        <end position="496"/>
    </location>
</feature>
<dbReference type="EMBL" id="LT598490">
    <property type="protein sequence ID" value="SCW02919.1"/>
    <property type="molecule type" value="Genomic_DNA"/>
</dbReference>
<evidence type="ECO:0000259" key="4">
    <source>
        <dbReference type="SMART" id="SM00484"/>
    </source>
</evidence>
<dbReference type="InterPro" id="IPR006086">
    <property type="entry name" value="XPG-I_dom"/>
</dbReference>
<dbReference type="Gene3D" id="1.10.150.20">
    <property type="entry name" value="5' to 3' exonuclease, C-terminal subdomain"/>
    <property type="match status" value="1"/>
</dbReference>
<dbReference type="OMA" id="IMHYFHP"/>
<dbReference type="InterPro" id="IPR006084">
    <property type="entry name" value="XPG/Rad2"/>
</dbReference>
<feature type="compositionally biased region" description="Basic and acidic residues" evidence="3">
    <location>
        <begin position="626"/>
        <end position="637"/>
    </location>
</feature>
<dbReference type="GO" id="GO:0005634">
    <property type="term" value="C:nucleus"/>
    <property type="evidence" value="ECO:0007669"/>
    <property type="project" value="TreeGrafter"/>
</dbReference>
<dbReference type="GO" id="GO:0005737">
    <property type="term" value="C:cytoplasm"/>
    <property type="evidence" value="ECO:0007669"/>
    <property type="project" value="TreeGrafter"/>
</dbReference>
<evidence type="ECO:0000313" key="5">
    <source>
        <dbReference type="EMBL" id="SCW02919.1"/>
    </source>
</evidence>
<dbReference type="PANTHER" id="PTHR11081:SF72">
    <property type="entry name" value="HOLLIDAY JUNCTION RESOLVASE YEN1"/>
    <property type="match status" value="1"/>
</dbReference>
<dbReference type="Pfam" id="PF00752">
    <property type="entry name" value="XPG_N"/>
    <property type="match status" value="1"/>
</dbReference>
<keyword evidence="1" id="KW-0540">Nuclease</keyword>
<dbReference type="GO" id="GO:0006281">
    <property type="term" value="P:DNA repair"/>
    <property type="evidence" value="ECO:0007669"/>
    <property type="project" value="UniProtKB-ARBA"/>
</dbReference>
<dbReference type="Pfam" id="PF00867">
    <property type="entry name" value="XPG_I"/>
    <property type="match status" value="1"/>
</dbReference>
<dbReference type="GO" id="GO:0008409">
    <property type="term" value="F:5'-3' exonuclease activity"/>
    <property type="evidence" value="ECO:0007669"/>
    <property type="project" value="TreeGrafter"/>
</dbReference>
<feature type="region of interest" description="Disordered" evidence="3">
    <location>
        <begin position="618"/>
        <end position="655"/>
    </location>
</feature>
<dbReference type="GO" id="GO:0017108">
    <property type="term" value="F:5'-flap endonuclease activity"/>
    <property type="evidence" value="ECO:0007669"/>
    <property type="project" value="TreeGrafter"/>
</dbReference>
<accession>A0A1G4MGA2</accession>
<name>A0A1G4MGA2_LACFM</name>
<keyword evidence="6" id="KW-1185">Reference proteome</keyword>
<proteinExistence type="predicted"/>
<dbReference type="InterPro" id="IPR036279">
    <property type="entry name" value="5-3_exonuclease_C_sf"/>
</dbReference>
<dbReference type="SUPFAM" id="SSF47807">
    <property type="entry name" value="5' to 3' exonuclease, C-terminal subdomain"/>
    <property type="match status" value="1"/>
</dbReference>
<dbReference type="SUPFAM" id="SSF88723">
    <property type="entry name" value="PIN domain-like"/>
    <property type="match status" value="1"/>
</dbReference>
<dbReference type="PRINTS" id="PR00853">
    <property type="entry name" value="XPGRADSUPER"/>
</dbReference>
<dbReference type="Gene3D" id="3.40.50.1010">
    <property type="entry name" value="5'-nuclease"/>
    <property type="match status" value="1"/>
</dbReference>
<evidence type="ECO:0000313" key="6">
    <source>
        <dbReference type="Proteomes" id="UP000190831"/>
    </source>
</evidence>
<keyword evidence="2" id="KW-0378">Hydrolase</keyword>
<sequence>MGVPSLWEVFKDQKCGERLPFKKFVVDFYHANGRTPRLAIDAYSWLFECGFISAGDQRAEEKGYKTIDLAILSLLQRLSLLISMDVTFMLVFDGPMKPSFKNKFRNKKMVYDTRCEEAKDHSFEFDNHLRLHETFGTCGAGESDCGDYDFVQDEGLSVVKELLEVMNISFIDACSEGESECARFEKEGLVDYVVTNDSDAFVFGARKVLKNMSKYWEDLPATYSGPSKKKDGKDMMVTVIDIANISKWTQPAVLLYSVLLGADYSQGVRGMGSKKAVNLVLHSNPNFAEQFYQKFHENRKDVNQRRIWYKNFQKEVLEFCKKNSHELFGKDYSRSFEKNALQGWPPEYAVMYYLYPILNPHPDMSGFSRKFINISGSLNIQEGNFKKLESLLRTHQLRQVSDFGKWFHNLIHKMFFLKYILYGQKMNNLSSKKMKIVTEWDASMIGQKYFIPSWRIRYSTLFKGILEPPENSSPKVLENDQGEGKSSTVTMKNIHGGHKSPITAELKYLTSIPRALVPESNTLVKEYRAEIANKVHTSSRISPKKKSSKKTYYQKNNLDEFIKEHKSPKKAFPASSDSKDLLPSSAPERALFVDDNESDEIDEDSSLMIISETRLSPTATASSPKRLLELSPTHEENEYSSDDESPFKKQKMHQQKELNVVRRQLIFDNVIDLTVESETDRNKKSK</sequence>
<dbReference type="STRING" id="4955.A0A1G4MGA2"/>